<dbReference type="SUPFAM" id="SSF51735">
    <property type="entry name" value="NAD(P)-binding Rossmann-fold domains"/>
    <property type="match status" value="1"/>
</dbReference>
<evidence type="ECO:0000313" key="1">
    <source>
        <dbReference type="EMBL" id="MBB4034939.1"/>
    </source>
</evidence>
<proteinExistence type="predicted"/>
<name>A0A840CJT8_9BACT</name>
<dbReference type="InterPro" id="IPR036291">
    <property type="entry name" value="NAD(P)-bd_dom_sf"/>
</dbReference>
<evidence type="ECO:0000313" key="2">
    <source>
        <dbReference type="Proteomes" id="UP000555103"/>
    </source>
</evidence>
<dbReference type="EMBL" id="JACIEP010000002">
    <property type="protein sequence ID" value="MBB4034939.1"/>
    <property type="molecule type" value="Genomic_DNA"/>
</dbReference>
<protein>
    <submittedName>
        <fullName evidence="1">Nucleoside-diphosphate-sugar epimerase</fullName>
    </submittedName>
</protein>
<gene>
    <name evidence="1" type="ORF">GGR21_000826</name>
</gene>
<keyword evidence="2" id="KW-1185">Reference proteome</keyword>
<dbReference type="Gene3D" id="3.40.50.720">
    <property type="entry name" value="NAD(P)-binding Rossmann-like Domain"/>
    <property type="match status" value="1"/>
</dbReference>
<dbReference type="Proteomes" id="UP000555103">
    <property type="component" value="Unassembled WGS sequence"/>
</dbReference>
<accession>A0A840CJT8</accession>
<sequence length="342" mass="38402">MMRTPINEQELNDLISQPWKKLIDFFKELPGDISILGANGKIGLSLSLMAKKAIEMANVDKKLYAVSRFSSEEGRLLLESHGITTIACDLSNREEVQKLPKTENVIFMAGRKFGTEGAEPYTWAKNVLVPAICVEHFKESRIVAFSTGCVYPLVSKESGGSVESDRPEPIGEYSQSCLGRERVFEYYSLIQKTPALLLRLNYSTDLRYGVLCDIAKKIWNDEPVITDNEYFNISWQGDVNNYTLLSLSECTFPANYLNITGPEILSVKEVAEEMAEIMGKKVVVKCTGTDRSYLNNAEKSFKLYGKPSVTAKKLIRMQAEWTMQGGKELNIPTHFEVGDGKF</sequence>
<comment type="caution">
    <text evidence="1">The sequence shown here is derived from an EMBL/GenBank/DDBJ whole genome shotgun (WGS) entry which is preliminary data.</text>
</comment>
<dbReference type="RefSeq" id="WP_183305869.1">
    <property type="nucleotide sequence ID" value="NZ_JACIEP010000002.1"/>
</dbReference>
<reference evidence="1 2" key="1">
    <citation type="submission" date="2020-08" db="EMBL/GenBank/DDBJ databases">
        <title>Genomic Encyclopedia of Type Strains, Phase IV (KMG-IV): sequencing the most valuable type-strain genomes for metagenomic binning, comparative biology and taxonomic classification.</title>
        <authorList>
            <person name="Goeker M."/>
        </authorList>
    </citation>
    <scope>NUCLEOTIDE SEQUENCE [LARGE SCALE GENOMIC DNA]</scope>
    <source>
        <strain evidence="1 2">DSM 104969</strain>
    </source>
</reference>
<organism evidence="1 2">
    <name type="scientific">Dysgonomonas hofstadii</name>
    <dbReference type="NCBI Taxonomy" id="637886"/>
    <lineage>
        <taxon>Bacteria</taxon>
        <taxon>Pseudomonadati</taxon>
        <taxon>Bacteroidota</taxon>
        <taxon>Bacteroidia</taxon>
        <taxon>Bacteroidales</taxon>
        <taxon>Dysgonomonadaceae</taxon>
        <taxon>Dysgonomonas</taxon>
    </lineage>
</organism>
<dbReference type="AlphaFoldDB" id="A0A840CJT8"/>